<protein>
    <submittedName>
        <fullName evidence="1">3014_t:CDS:1</fullName>
    </submittedName>
</protein>
<keyword evidence="2" id="KW-1185">Reference proteome</keyword>
<feature type="non-terminal residue" evidence="1">
    <location>
        <position position="1"/>
    </location>
</feature>
<name>A0ACA9R7C9_9GLOM</name>
<reference evidence="1" key="1">
    <citation type="submission" date="2021-06" db="EMBL/GenBank/DDBJ databases">
        <authorList>
            <person name="Kallberg Y."/>
            <person name="Tangrot J."/>
            <person name="Rosling A."/>
        </authorList>
    </citation>
    <scope>NUCLEOTIDE SEQUENCE</scope>
    <source>
        <strain evidence="1">28 12/20/2015</strain>
    </source>
</reference>
<proteinExistence type="predicted"/>
<dbReference type="Proteomes" id="UP000789366">
    <property type="component" value="Unassembled WGS sequence"/>
</dbReference>
<organism evidence="1 2">
    <name type="scientific">Cetraspora pellucida</name>
    <dbReference type="NCBI Taxonomy" id="1433469"/>
    <lineage>
        <taxon>Eukaryota</taxon>
        <taxon>Fungi</taxon>
        <taxon>Fungi incertae sedis</taxon>
        <taxon>Mucoromycota</taxon>
        <taxon>Glomeromycotina</taxon>
        <taxon>Glomeromycetes</taxon>
        <taxon>Diversisporales</taxon>
        <taxon>Gigasporaceae</taxon>
        <taxon>Cetraspora</taxon>
    </lineage>
</organism>
<evidence type="ECO:0000313" key="1">
    <source>
        <dbReference type="EMBL" id="CAG8780101.1"/>
    </source>
</evidence>
<feature type="non-terminal residue" evidence="1">
    <location>
        <position position="131"/>
    </location>
</feature>
<accession>A0ACA9R7C9</accession>
<sequence length="131" mass="15389">IGSSTCQDWYKAGNGYKASLIHKHLQKPAIFISRIENDECFIDIYHDCKLYKTFREATPDRVWKMSKLIQKFSGKQYLKQKNNHIIEIYSELELLYSPKYEFSERKLGAWQSMLCVSGCANITPWPKNESK</sequence>
<evidence type="ECO:0000313" key="2">
    <source>
        <dbReference type="Proteomes" id="UP000789366"/>
    </source>
</evidence>
<dbReference type="EMBL" id="CAJVPW010059856">
    <property type="protein sequence ID" value="CAG8780101.1"/>
    <property type="molecule type" value="Genomic_DNA"/>
</dbReference>
<gene>
    <name evidence="1" type="ORF">SPELUC_LOCUS16351</name>
</gene>
<comment type="caution">
    <text evidence="1">The sequence shown here is derived from an EMBL/GenBank/DDBJ whole genome shotgun (WGS) entry which is preliminary data.</text>
</comment>